<dbReference type="Pfam" id="PF02594">
    <property type="entry name" value="DUF167"/>
    <property type="match status" value="1"/>
</dbReference>
<accession>A0ABP6T1Q5</accession>
<evidence type="ECO:0000313" key="3">
    <source>
        <dbReference type="EMBL" id="GAA3389906.1"/>
    </source>
</evidence>
<dbReference type="InterPro" id="IPR003746">
    <property type="entry name" value="DUF167"/>
</dbReference>
<dbReference type="EMBL" id="BAAAYN010000026">
    <property type="protein sequence ID" value="GAA3389906.1"/>
    <property type="molecule type" value="Genomic_DNA"/>
</dbReference>
<reference evidence="4" key="1">
    <citation type="journal article" date="2019" name="Int. J. Syst. Evol. Microbiol.">
        <title>The Global Catalogue of Microorganisms (GCM) 10K type strain sequencing project: providing services to taxonomists for standard genome sequencing and annotation.</title>
        <authorList>
            <consortium name="The Broad Institute Genomics Platform"/>
            <consortium name="The Broad Institute Genome Sequencing Center for Infectious Disease"/>
            <person name="Wu L."/>
            <person name="Ma J."/>
        </authorList>
    </citation>
    <scope>NUCLEOTIDE SEQUENCE [LARGE SCALE GENOMIC DNA]</scope>
    <source>
        <strain evidence="4">JCM 9458</strain>
    </source>
</reference>
<dbReference type="InterPro" id="IPR036591">
    <property type="entry name" value="YggU-like_sf"/>
</dbReference>
<dbReference type="Proteomes" id="UP001501676">
    <property type="component" value="Unassembled WGS sequence"/>
</dbReference>
<organism evidence="3 4">
    <name type="scientific">Cryptosporangium minutisporangium</name>
    <dbReference type="NCBI Taxonomy" id="113569"/>
    <lineage>
        <taxon>Bacteria</taxon>
        <taxon>Bacillati</taxon>
        <taxon>Actinomycetota</taxon>
        <taxon>Actinomycetes</taxon>
        <taxon>Cryptosporangiales</taxon>
        <taxon>Cryptosporangiaceae</taxon>
        <taxon>Cryptosporangium</taxon>
    </lineage>
</organism>
<dbReference type="Gene3D" id="3.30.1200.10">
    <property type="entry name" value="YggU-like"/>
    <property type="match status" value="1"/>
</dbReference>
<protein>
    <recommendedName>
        <fullName evidence="2">UPF0235 protein GCM10020369_41880</fullName>
    </recommendedName>
</protein>
<comment type="caution">
    <text evidence="3">The sequence shown here is derived from an EMBL/GenBank/DDBJ whole genome shotgun (WGS) entry which is preliminary data.</text>
</comment>
<dbReference type="SMART" id="SM01152">
    <property type="entry name" value="DUF167"/>
    <property type="match status" value="1"/>
</dbReference>
<name>A0ABP6T1Q5_9ACTN</name>
<gene>
    <name evidence="3" type="ORF">GCM10020369_41880</name>
</gene>
<dbReference type="HAMAP" id="MF_00634">
    <property type="entry name" value="UPF0235"/>
    <property type="match status" value="1"/>
</dbReference>
<dbReference type="RefSeq" id="WP_345729857.1">
    <property type="nucleotide sequence ID" value="NZ_BAAAYN010000026.1"/>
</dbReference>
<evidence type="ECO:0000313" key="4">
    <source>
        <dbReference type="Proteomes" id="UP001501676"/>
    </source>
</evidence>
<sequence>MTRGRDGVGTTDRFVVPVRVKPGASRARVGGSHAGPHGPALVVAVTARAVEGRATDAVIEAVATAFGVRAAAVSLLTGRTSRDKLLALTPAPPDAEARLSTLRDG</sequence>
<comment type="similarity">
    <text evidence="1 2">Belongs to the UPF0235 family.</text>
</comment>
<evidence type="ECO:0000256" key="2">
    <source>
        <dbReference type="HAMAP-Rule" id="MF_00634"/>
    </source>
</evidence>
<keyword evidence="4" id="KW-1185">Reference proteome</keyword>
<dbReference type="NCBIfam" id="TIGR00251">
    <property type="entry name" value="DUF167 family protein"/>
    <property type="match status" value="1"/>
</dbReference>
<dbReference type="SUPFAM" id="SSF69786">
    <property type="entry name" value="YggU-like"/>
    <property type="match status" value="1"/>
</dbReference>
<evidence type="ECO:0000256" key="1">
    <source>
        <dbReference type="ARBA" id="ARBA00010364"/>
    </source>
</evidence>
<proteinExistence type="inferred from homology"/>